<keyword evidence="20" id="KW-1185">Reference proteome</keyword>
<evidence type="ECO:0000256" key="14">
    <source>
        <dbReference type="SAM" id="MobiDB-lite"/>
    </source>
</evidence>
<keyword evidence="13" id="KW-0175">Coiled coil</keyword>
<evidence type="ECO:0000313" key="19">
    <source>
        <dbReference type="EMBL" id="CAK6446963.1"/>
    </source>
</evidence>
<dbReference type="InterPro" id="IPR016024">
    <property type="entry name" value="ARM-type_fold"/>
</dbReference>
<dbReference type="SMART" id="SM00647">
    <property type="entry name" value="IBR"/>
    <property type="match status" value="2"/>
</dbReference>
<dbReference type="InterPro" id="IPR002867">
    <property type="entry name" value="IBR_dom"/>
</dbReference>
<protein>
    <recommendedName>
        <fullName evidence="21">Cullin 9</fullName>
    </recommendedName>
</protein>
<dbReference type="SUPFAM" id="SSF49785">
    <property type="entry name" value="Galactose-binding domain-like"/>
    <property type="match status" value="1"/>
</dbReference>
<dbReference type="Gene3D" id="2.60.120.260">
    <property type="entry name" value="Galactose-binding domain-like"/>
    <property type="match status" value="1"/>
</dbReference>
<dbReference type="InterPro" id="IPR036317">
    <property type="entry name" value="Cullin_homology_sf"/>
</dbReference>
<feature type="compositionally biased region" description="Acidic residues" evidence="14">
    <location>
        <begin position="1671"/>
        <end position="1689"/>
    </location>
</feature>
<comment type="similarity">
    <text evidence="12">Belongs to the cullin family.</text>
</comment>
<dbReference type="InterPro" id="IPR019559">
    <property type="entry name" value="Cullin_neddylation_domain"/>
</dbReference>
<dbReference type="Gene3D" id="3.30.40.10">
    <property type="entry name" value="Zinc/RING finger domain, C3HC4 (zinc finger)"/>
    <property type="match status" value="1"/>
</dbReference>
<dbReference type="PANTHER" id="PTHR22771">
    <property type="entry name" value="CULLIN AND GALACTOSE-BINDING DOMAIN-CONTAINING"/>
    <property type="match status" value="1"/>
</dbReference>
<dbReference type="Gene3D" id="1.10.10.10">
    <property type="entry name" value="Winged helix-like DNA-binding domain superfamily/Winged helix DNA-binding domain"/>
    <property type="match status" value="1"/>
</dbReference>
<dbReference type="SMART" id="SM01337">
    <property type="entry name" value="APC10"/>
    <property type="match status" value="1"/>
</dbReference>
<dbReference type="CDD" id="cd16624">
    <property type="entry name" value="RING-HC_RBR_CUL9"/>
    <property type="match status" value="1"/>
</dbReference>
<dbReference type="SUPFAM" id="SSF63748">
    <property type="entry name" value="Tudor/PWWP/MBT"/>
    <property type="match status" value="1"/>
</dbReference>
<keyword evidence="6" id="KW-0677">Repeat</keyword>
<feature type="region of interest" description="Disordered" evidence="14">
    <location>
        <begin position="329"/>
        <end position="360"/>
    </location>
</feature>
<keyword evidence="8" id="KW-0833">Ubl conjugation pathway</keyword>
<keyword evidence="2" id="KW-0963">Cytoplasm</keyword>
<comment type="subcellular location">
    <subcellularLocation>
        <location evidence="1">Cytoplasm</location>
    </subcellularLocation>
</comment>
<dbReference type="Pfam" id="PF26557">
    <property type="entry name" value="Cullin_AB"/>
    <property type="match status" value="1"/>
</dbReference>
<keyword evidence="4" id="KW-0808">Transferase</keyword>
<dbReference type="InterPro" id="IPR014722">
    <property type="entry name" value="Rib_uL2_dom2"/>
</dbReference>
<dbReference type="InterPro" id="IPR016158">
    <property type="entry name" value="Cullin_homology"/>
</dbReference>
<evidence type="ECO:0000256" key="9">
    <source>
        <dbReference type="ARBA" id="ARBA00022833"/>
    </source>
</evidence>
<dbReference type="InterPro" id="IPR004939">
    <property type="entry name" value="APC_su10/DOC_dom"/>
</dbReference>
<dbReference type="Pfam" id="PF01485">
    <property type="entry name" value="IBR"/>
    <property type="match status" value="1"/>
</dbReference>
<feature type="compositionally biased region" description="Basic and acidic residues" evidence="14">
    <location>
        <begin position="292"/>
        <end position="301"/>
    </location>
</feature>
<dbReference type="InterPro" id="IPR011989">
    <property type="entry name" value="ARM-like"/>
</dbReference>
<feature type="domain" description="DOC" evidence="17">
    <location>
        <begin position="1148"/>
        <end position="1327"/>
    </location>
</feature>
<dbReference type="SUPFAM" id="SSF57850">
    <property type="entry name" value="RING/U-box"/>
    <property type="match status" value="2"/>
</dbReference>
<evidence type="ECO:0000256" key="7">
    <source>
        <dbReference type="ARBA" id="ARBA00022771"/>
    </source>
</evidence>
<dbReference type="PROSITE" id="PS51284">
    <property type="entry name" value="DOC"/>
    <property type="match status" value="1"/>
</dbReference>
<keyword evidence="9" id="KW-0862">Zinc</keyword>
<evidence type="ECO:0008006" key="21">
    <source>
        <dbReference type="Google" id="ProtNLM"/>
    </source>
</evidence>
<evidence type="ECO:0000256" key="8">
    <source>
        <dbReference type="ARBA" id="ARBA00022786"/>
    </source>
</evidence>
<dbReference type="InterPro" id="IPR044066">
    <property type="entry name" value="TRIAD_supradom"/>
</dbReference>
<dbReference type="SUPFAM" id="SSF75632">
    <property type="entry name" value="Cullin homology domain"/>
    <property type="match status" value="1"/>
</dbReference>
<gene>
    <name evidence="19" type="ORF">MPIPNATIZW_LOCUS15269</name>
</gene>
<dbReference type="EMBL" id="OY882863">
    <property type="protein sequence ID" value="CAK6446963.1"/>
    <property type="molecule type" value="Genomic_DNA"/>
</dbReference>
<evidence type="ECO:0000259" key="16">
    <source>
        <dbReference type="PROSITE" id="PS50089"/>
    </source>
</evidence>
<dbReference type="Gene3D" id="1.20.120.1750">
    <property type="match status" value="1"/>
</dbReference>
<sequence length="2518" mass="280509">MVGERRTGDLMVPLGPRLQAYPEELIRQRPGHDGRPEYLIRWSVLKCGEAGRVGVEEGKAEHILMWLSAPEVYANCPALLGEWALSKGPRREPAGGSGSFPRDPGGLDDVAMGEMEADVRALVRRAARQLAEGGTSSLTAAVLHTIHVLSAYASIGPLTGVFRETGALDLLMHMLCNPEPQIRRSAGKLLQALAAHDAGSRAHVLLSLSQQDGIEQHMDFDSRYTLLELFAETTSSEEHCMAFEGIHLPQIPGKLLFSLVKRYLCVTSLLDQLNNSPEPGTGDRGPLSPGEELAREKSRGQRELEFSMAVGSLISELVRSMGWAQNLGARGVSPPRPSRSIFQPCLSGPSGVLPTTAAAPRKQERAFRQRHEFPSRSGYGEYVQQTLAPGMRVRMLDDYEEVSAGEEGEFRQSNNGVPPVQVFWPSMGRTYWVHWHMLEILGPKEAAADTASAAAEKAAGPTLLGTALPSWDWKPVDGLYLLPYLQPEPRKNEKLGRLTQAEWWELLFFIRKLDVCEQQPIFQSLRENLDEPLDEKALGEISVPKEVAEGVLQVLWNRFEGSTLSDLLNSKIYTKYGLRPAELSSSSSSPSRSVTPEPEEEFKPEARVSEEETEFSAATAEPHTAEAEPANGETEPPVAQSDSQLFNQLLLTEGLSLSPKIKEAANEMARALRGPGPRSSLEQQVAAVVATVQISGLDTNLQLSSLSALSQAVEELTERDHPLVRPDRSLREKLVKTLVELLTTQVGEKMVVVLALRLLYLLMTKHEWRPLFAREGGIYAVLVCMQEYKTSVLVQQAGLAALKMLAIANSSENLDFFATQDSVHSLFDKQMTREIFASIDSATRPGSESLLLTIPTAVILMLNTEGCSSAVRNGLILLSLLLCNHHTLGDQIITQELRDTLFRHSGIALGTDPMPTTRTILMMLLSRYSEPLGSPERRATLEPPGAQGQDGSPELLIRSLVGGPSAELLLDLERVLSCEGAPEGALRPLLKRLQEEAQPFLLLLRTLDAPGPNKTLLLSALGVMTQLLDYSEAMALPWHAVLEPCLNCLSGPNSDSEIIQELLRFLHRLASVHKDYAVVLCCLGAKEALSKVLDKHSAPVLLACELRDLLTNCEKHAQLYSSLTSSILAGCIQMVLGQIEDHRRTYQPINIPFFDVFLRHLCQDSSVDVKEDKCWEKVEVSSNPHRASKLTDRNPKTYWESNGSTGSHHITVHMRRGVLVRQLTLLVASEDSSYMPARVAVYGGDSTSCISTELNMVKVVPSASRVVLLENLNRFWPVIQIRIKRCQQGGIDTRVRGVEVLGPKPTFWPLFREQLCRRTCLFYTIRAQAWSRDIAEDRRRLLQLFPRLNKVLRHEQNFADRFLPDDEAAQALGKTCWEALVSPLVQNITSPDAEGVSSLGWLLGQYLEQRESSRNPLSRAASFASRVRRLCHLLVHVEPPPGPSPEPSTQPQPPSKNSKGQDRSPGPSPVLPSSSLRNMTQCWLSVVQEQVSRFLVAAWRAPDFVPRYCALYEHLQRAGSELFGPRAAFMLALHSGFSGALLQQSFLTAAHMSEQFARHIDQQIQGCLVGGTPGTDMLGQLQRHLEPIMVLSGLELATTFEHFYQHYMADRLLSLGSSWLEGAVLEQIGSCFPSRLPQQMLRSLSASERLQRQFHLFQLQRLDRLLLEQEDEEEQGLEGEEEEKEEEESGKEVFIEDPGPTVSILVLSPRCWPVSPLCYLHHPRKCLPTAFCDALDRFSNFYSQSQNHPVRGPHRRLQWTWLGRAELQFGDQTLHVSTVQMWLLLNFNQTEEVSVETLLKNSDLTPQLLLQALLPLTSENGPLTLHEGQDFAHGGVLRVREPVLWPCGEALWLIPPQKYLDVKKDEGRTLEQKRNLLSCLLVRILKAHGEKGLHIDQLVCLVLEAWQKGPNPPGSLGRTVAGGVACSSTDVFSCILHLLGQGYVKQRDDWPQMLLYATPEPTGPCRGQAEIPFCGNQTTETSKPSPEAVAALASLQLPAGRTMSPREVEGLMEQTVRQVQETLNLEPDVAQHLLAHSHWSAEQLLQSYSDNPQPLLLAAGLWVPQPQAAPTCPDHCPVCVSPLEPDDDLPSLCCRHYCCKSCWNEYLTTRIEQNLVMNCTCPIADCPAQPTGAFIRAIVSSPEVISKYEKALLRGYVDSCSNLTWCTNPQGCDRILCRQGLGSGTTCSKCGWASCFNCSFPEAHYPASCGHMSQWVDDGGYYDGMSVEAQSKHLAKLISKRCPSCQTPIEKNEGCLHMTCAKCNHGFCWRCLKSWKPNHKDYYNCSAMVSKAARQEKRFQDYNERCMFHHQAREFAVNLWNRVSAIHEVPPPKSFTFLSNACRGLEQARKVLAYACVYSFYNQETEQMDVVEQQTENLELHTNALQILLEELLLQCRDLASALRLLRADCLHTGLELLRRIQERLLAILQHSTQDFRVGLQSPSLEARKAKGPNVPSGPRASSGLETDEEGEEDMPEWQRDEFDEELDNDTFSYDEESENLDRDAFFFGDEDEDESFD</sequence>
<name>A0ABP0AB37_PIPNA</name>
<evidence type="ECO:0000256" key="6">
    <source>
        <dbReference type="ARBA" id="ARBA00022737"/>
    </source>
</evidence>
<dbReference type="CDD" id="cd20359">
    <property type="entry name" value="Rcat_RBR_CUL9"/>
    <property type="match status" value="1"/>
</dbReference>
<dbReference type="InterPro" id="IPR047562">
    <property type="entry name" value="RING-HC_RBR_CUL9"/>
</dbReference>
<feature type="region of interest" description="Disordered" evidence="14">
    <location>
        <begin position="274"/>
        <end position="301"/>
    </location>
</feature>
<accession>A0ABP0AB37</accession>
<feature type="region of interest" description="Disordered" evidence="14">
    <location>
        <begin position="933"/>
        <end position="952"/>
    </location>
</feature>
<dbReference type="Pfam" id="PF23168">
    <property type="entry name" value="CUL7_CUL9_N"/>
    <property type="match status" value="1"/>
</dbReference>
<feature type="domain" description="RING-type" evidence="16">
    <location>
        <begin position="2076"/>
        <end position="2123"/>
    </location>
</feature>
<dbReference type="InterPro" id="IPR021097">
    <property type="entry name" value="CPH_domain"/>
</dbReference>
<evidence type="ECO:0000259" key="18">
    <source>
        <dbReference type="PROSITE" id="PS51873"/>
    </source>
</evidence>
<feature type="domain" description="RING-type" evidence="16">
    <location>
        <begin position="2242"/>
        <end position="2285"/>
    </location>
</feature>
<feature type="region of interest" description="Disordered" evidence="14">
    <location>
        <begin position="1671"/>
        <end position="1693"/>
    </location>
</feature>
<evidence type="ECO:0000259" key="15">
    <source>
        <dbReference type="PROSITE" id="PS50069"/>
    </source>
</evidence>
<evidence type="ECO:0000256" key="11">
    <source>
        <dbReference type="PROSITE-ProRule" id="PRU00175"/>
    </source>
</evidence>
<dbReference type="Pfam" id="PF03256">
    <property type="entry name" value="ANAPC10"/>
    <property type="match status" value="1"/>
</dbReference>
<dbReference type="Gene3D" id="2.30.30.30">
    <property type="match status" value="1"/>
</dbReference>
<dbReference type="PROSITE" id="PS00518">
    <property type="entry name" value="ZF_RING_1"/>
    <property type="match status" value="1"/>
</dbReference>
<feature type="compositionally biased region" description="Pro residues" evidence="14">
    <location>
        <begin position="1438"/>
        <end position="1454"/>
    </location>
</feature>
<dbReference type="InterPro" id="IPR056405">
    <property type="entry name" value="ARM_CUL7_CUL9"/>
</dbReference>
<dbReference type="PANTHER" id="PTHR22771:SF2">
    <property type="entry name" value="CULLIN-9"/>
    <property type="match status" value="1"/>
</dbReference>
<feature type="region of interest" description="Disordered" evidence="14">
    <location>
        <begin position="2445"/>
        <end position="2518"/>
    </location>
</feature>
<evidence type="ECO:0000259" key="17">
    <source>
        <dbReference type="PROSITE" id="PS51284"/>
    </source>
</evidence>
<dbReference type="PROSITE" id="PS50069">
    <property type="entry name" value="CULLIN_2"/>
    <property type="match status" value="1"/>
</dbReference>
<keyword evidence="3" id="KW-1017">Isopeptide bond</keyword>
<evidence type="ECO:0000256" key="12">
    <source>
        <dbReference type="PROSITE-ProRule" id="PRU00330"/>
    </source>
</evidence>
<dbReference type="InterPro" id="IPR036388">
    <property type="entry name" value="WH-like_DNA-bd_sf"/>
</dbReference>
<dbReference type="Pfam" id="PF11515">
    <property type="entry name" value="Cul7"/>
    <property type="match status" value="1"/>
</dbReference>
<dbReference type="Gene3D" id="3.30.230.130">
    <property type="entry name" value="Cullin, Chain C, Domain 2"/>
    <property type="match status" value="1"/>
</dbReference>
<dbReference type="Pfam" id="PF24742">
    <property type="entry name" value="ARM_CUL7_CUL9"/>
    <property type="match status" value="1"/>
</dbReference>
<feature type="compositionally biased region" description="Basic and acidic residues" evidence="14">
    <location>
        <begin position="601"/>
        <end position="610"/>
    </location>
</feature>
<dbReference type="Pfam" id="PF22191">
    <property type="entry name" value="IBR_1"/>
    <property type="match status" value="1"/>
</dbReference>
<evidence type="ECO:0000256" key="1">
    <source>
        <dbReference type="ARBA" id="ARBA00004496"/>
    </source>
</evidence>
<dbReference type="InterPro" id="IPR045093">
    <property type="entry name" value="Cullin"/>
</dbReference>
<evidence type="ECO:0000256" key="3">
    <source>
        <dbReference type="ARBA" id="ARBA00022499"/>
    </source>
</evidence>
<keyword evidence="7 11" id="KW-0863">Zinc-finger</keyword>
<dbReference type="Gene3D" id="1.25.10.10">
    <property type="entry name" value="Leucine-rich Repeat Variant"/>
    <property type="match status" value="1"/>
</dbReference>
<keyword evidence="5" id="KW-0479">Metal-binding</keyword>
<dbReference type="PROSITE" id="PS50089">
    <property type="entry name" value="ZF_RING_2"/>
    <property type="match status" value="2"/>
</dbReference>
<feature type="region of interest" description="Disordered" evidence="14">
    <location>
        <begin position="1436"/>
        <end position="1472"/>
    </location>
</feature>
<dbReference type="InterPro" id="IPR008979">
    <property type="entry name" value="Galactose-bd-like_sf"/>
</dbReference>
<evidence type="ECO:0000256" key="4">
    <source>
        <dbReference type="ARBA" id="ARBA00022679"/>
    </source>
</evidence>
<keyword evidence="10" id="KW-0832">Ubl conjugation</keyword>
<dbReference type="SMART" id="SM00884">
    <property type="entry name" value="Cullin_Nedd8"/>
    <property type="match status" value="1"/>
</dbReference>
<dbReference type="CDD" id="cd20347">
    <property type="entry name" value="BRcat_RBR_CUL9"/>
    <property type="match status" value="1"/>
</dbReference>
<feature type="compositionally biased region" description="Acidic residues" evidence="14">
    <location>
        <begin position="2509"/>
        <end position="2518"/>
    </location>
</feature>
<dbReference type="Proteomes" id="UP001314169">
    <property type="component" value="Chromosome 6"/>
</dbReference>
<dbReference type="InterPro" id="IPR059120">
    <property type="entry name" value="Cullin-like_AB"/>
</dbReference>
<feature type="compositionally biased region" description="Low complexity" evidence="14">
    <location>
        <begin position="581"/>
        <end position="596"/>
    </location>
</feature>
<evidence type="ECO:0000313" key="20">
    <source>
        <dbReference type="Proteomes" id="UP001314169"/>
    </source>
</evidence>
<feature type="compositionally biased region" description="Acidic residues" evidence="14">
    <location>
        <begin position="2466"/>
        <end position="2499"/>
    </location>
</feature>
<dbReference type="SUPFAM" id="SSF48371">
    <property type="entry name" value="ARM repeat"/>
    <property type="match status" value="1"/>
</dbReference>
<dbReference type="InterPro" id="IPR013083">
    <property type="entry name" value="Znf_RING/FYVE/PHD"/>
</dbReference>
<feature type="compositionally biased region" description="Low complexity" evidence="14">
    <location>
        <begin position="615"/>
        <end position="630"/>
    </location>
</feature>
<reference evidence="19" key="1">
    <citation type="submission" date="2023-12" db="EMBL/GenBank/DDBJ databases">
        <authorList>
            <person name="Brown T."/>
        </authorList>
    </citation>
    <scope>NUCLEOTIDE SEQUENCE</scope>
</reference>
<dbReference type="InterPro" id="IPR055486">
    <property type="entry name" value="CUL7/CUL9_N"/>
</dbReference>
<organism evidence="19 20">
    <name type="scientific">Pipistrellus nathusii</name>
    <name type="common">Nathusius' pipistrelle</name>
    <dbReference type="NCBI Taxonomy" id="59473"/>
    <lineage>
        <taxon>Eukaryota</taxon>
        <taxon>Metazoa</taxon>
        <taxon>Chordata</taxon>
        <taxon>Craniata</taxon>
        <taxon>Vertebrata</taxon>
        <taxon>Euteleostomi</taxon>
        <taxon>Mammalia</taxon>
        <taxon>Eutheria</taxon>
        <taxon>Laurasiatheria</taxon>
        <taxon>Chiroptera</taxon>
        <taxon>Yangochiroptera</taxon>
        <taxon>Vespertilionidae</taxon>
        <taxon>Pipistrellus</taxon>
    </lineage>
</organism>
<dbReference type="InterPro" id="IPR047560">
    <property type="entry name" value="Rcat_RBR_CUL9"/>
</dbReference>
<dbReference type="InterPro" id="IPR017907">
    <property type="entry name" value="Znf_RING_CS"/>
</dbReference>
<proteinExistence type="inferred from homology"/>
<evidence type="ECO:0000256" key="5">
    <source>
        <dbReference type="ARBA" id="ARBA00022723"/>
    </source>
</evidence>
<feature type="domain" description="Cullin family profile" evidence="15">
    <location>
        <begin position="1551"/>
        <end position="1817"/>
    </location>
</feature>
<feature type="domain" description="RING-type" evidence="18">
    <location>
        <begin position="2072"/>
        <end position="2289"/>
    </location>
</feature>
<evidence type="ECO:0000256" key="10">
    <source>
        <dbReference type="ARBA" id="ARBA00022843"/>
    </source>
</evidence>
<feature type="region of interest" description="Disordered" evidence="14">
    <location>
        <begin position="581"/>
        <end position="641"/>
    </location>
</feature>
<evidence type="ECO:0000256" key="2">
    <source>
        <dbReference type="ARBA" id="ARBA00022490"/>
    </source>
</evidence>
<dbReference type="PROSITE" id="PS51873">
    <property type="entry name" value="TRIAD"/>
    <property type="match status" value="1"/>
</dbReference>
<dbReference type="InterPro" id="IPR047561">
    <property type="entry name" value="BRcat_RBR_CUL9"/>
</dbReference>
<dbReference type="InterPro" id="IPR001841">
    <property type="entry name" value="Znf_RING"/>
</dbReference>
<evidence type="ECO:0000256" key="13">
    <source>
        <dbReference type="SAM" id="Coils"/>
    </source>
</evidence>
<feature type="coiled-coil region" evidence="13">
    <location>
        <begin position="2361"/>
        <end position="2409"/>
    </location>
</feature>